<dbReference type="Proteomes" id="UP000053467">
    <property type="component" value="Unassembled WGS sequence"/>
</dbReference>
<dbReference type="Pfam" id="PF02481">
    <property type="entry name" value="DNA_processg_A"/>
    <property type="match status" value="1"/>
</dbReference>
<protein>
    <submittedName>
        <fullName evidence="3">DNA protecting protein DprA</fullName>
    </submittedName>
</protein>
<dbReference type="PANTHER" id="PTHR43022:SF1">
    <property type="entry name" value="PROTEIN SMF"/>
    <property type="match status" value="1"/>
</dbReference>
<comment type="caution">
    <text evidence="3">The sequence shown here is derived from an EMBL/GenBank/DDBJ whole genome shotgun (WGS) entry which is preliminary data.</text>
</comment>
<dbReference type="InterPro" id="IPR057666">
    <property type="entry name" value="DrpA_SLOG"/>
</dbReference>
<gene>
    <name evidence="3" type="ORF">XE03_0228</name>
</gene>
<dbReference type="Gene3D" id="3.40.50.450">
    <property type="match status" value="1"/>
</dbReference>
<name>A0A124G0Q5_UNCT6</name>
<organism evidence="3 4">
    <name type="scientific">candidate division TA06 bacterium 34_109</name>
    <dbReference type="NCBI Taxonomy" id="1635277"/>
    <lineage>
        <taxon>Bacteria</taxon>
        <taxon>Bacteria division TA06</taxon>
    </lineage>
</organism>
<dbReference type="InterPro" id="IPR003488">
    <property type="entry name" value="DprA"/>
</dbReference>
<evidence type="ECO:0000259" key="2">
    <source>
        <dbReference type="Pfam" id="PF02481"/>
    </source>
</evidence>
<reference evidence="4" key="1">
    <citation type="journal article" date="2015" name="MBio">
        <title>Genome-Resolved Metagenomic Analysis Reveals Roles for Candidate Phyla and Other Microbial Community Members in Biogeochemical Transformations in Oil Reservoirs.</title>
        <authorList>
            <person name="Hu P."/>
            <person name="Tom L."/>
            <person name="Singh A."/>
            <person name="Thomas B.C."/>
            <person name="Baker B.J."/>
            <person name="Piceno Y.M."/>
            <person name="Andersen G.L."/>
            <person name="Banfield J.F."/>
        </authorList>
    </citation>
    <scope>NUCLEOTIDE SEQUENCE [LARGE SCALE GENOMIC DNA]</scope>
</reference>
<dbReference type="PANTHER" id="PTHR43022">
    <property type="entry name" value="PROTEIN SMF"/>
    <property type="match status" value="1"/>
</dbReference>
<proteinExistence type="inferred from homology"/>
<comment type="similarity">
    <text evidence="1">Belongs to the DprA/Smf family.</text>
</comment>
<sequence>MFDEKFLEYLKEQIILYNLPLSIFEKSLKYIEREGIEIIESEKFFLRRIENFPKYLFVLGKKEILKNFKVGIVGTRKPDSYGIKGVKDIVDLYRSKDVVTVSGFAQGIDSLVHKESILKNLGTIAVLPCGFGINYPVSNNRLKEEVKKSGVLISEFSPFIKPYKHNFIKRNFIISVLSDIIIIIQGALKSGTLSTLFFSLKLKKQIFALPGEITNKLSYAPNYAIFKGGIPLYSFDVLPGISKGKRSEISILLTDDEKKVVELIKKYGNLENILKESMFEKSKTLSLLTSLEMKGIVNKTFNNRITVTEDFDGTDNSSG</sequence>
<dbReference type="AlphaFoldDB" id="A0A124G0Q5"/>
<evidence type="ECO:0000256" key="1">
    <source>
        <dbReference type="ARBA" id="ARBA00006525"/>
    </source>
</evidence>
<accession>A0A124G0Q5</accession>
<dbReference type="SUPFAM" id="SSF102405">
    <property type="entry name" value="MCP/YpsA-like"/>
    <property type="match status" value="1"/>
</dbReference>
<dbReference type="GO" id="GO:0009294">
    <property type="term" value="P:DNA-mediated transformation"/>
    <property type="evidence" value="ECO:0007669"/>
    <property type="project" value="InterPro"/>
</dbReference>
<feature type="domain" description="Smf/DprA SLOG" evidence="2">
    <location>
        <begin position="46"/>
        <end position="228"/>
    </location>
</feature>
<evidence type="ECO:0000313" key="3">
    <source>
        <dbReference type="EMBL" id="KUK88222.1"/>
    </source>
</evidence>
<evidence type="ECO:0000313" key="4">
    <source>
        <dbReference type="Proteomes" id="UP000053467"/>
    </source>
</evidence>
<dbReference type="EMBL" id="LGGX01000001">
    <property type="protein sequence ID" value="KUK88222.1"/>
    <property type="molecule type" value="Genomic_DNA"/>
</dbReference>